<evidence type="ECO:0000256" key="3">
    <source>
        <dbReference type="ARBA" id="ARBA00022679"/>
    </source>
</evidence>
<keyword evidence="5" id="KW-0418">Kinase</keyword>
<keyword evidence="6" id="KW-0274">FAD</keyword>
<evidence type="ECO:0000256" key="9">
    <source>
        <dbReference type="ARBA" id="ARBA00023266"/>
    </source>
</evidence>
<evidence type="ECO:0008006" key="15">
    <source>
        <dbReference type="Google" id="ProtNLM"/>
    </source>
</evidence>
<dbReference type="NCBIfam" id="TIGR00476">
    <property type="entry name" value="selD"/>
    <property type="match status" value="1"/>
</dbReference>
<proteinExistence type="predicted"/>
<feature type="domain" description="PurM-like C-terminal" evidence="11">
    <location>
        <begin position="538"/>
        <end position="680"/>
    </location>
</feature>
<evidence type="ECO:0000259" key="11">
    <source>
        <dbReference type="Pfam" id="PF02769"/>
    </source>
</evidence>
<dbReference type="GO" id="GO:0016301">
    <property type="term" value="F:kinase activity"/>
    <property type="evidence" value="ECO:0007669"/>
    <property type="project" value="UniProtKB-KW"/>
</dbReference>
<keyword evidence="14" id="KW-1185">Reference proteome</keyword>
<dbReference type="InterPro" id="IPR023753">
    <property type="entry name" value="FAD/NAD-binding_dom"/>
</dbReference>
<sequence length="702" mass="73224">MHSPLPLTRDLVLIGGGHTHALVLRMWGMKPLHGVRLTVINPGPAAPYSGMLPGFVAGHYERDELDIDLVQLARFAGARVILGHATGIDRQARRITVPGRPDVFYDVASVDIGISSDLPSLPGFNDNAVPAKPLGTFADRWHAHVTGSVRNPDVAIIGAGVAGVELALACRYRMQSAGISGNVTLLEAAPMALKDIGQGARAALLAQLAEQGVTLRTNASVAEVLADGVQLQGGEVIPAGLVIGAAGAKPQDWLVQTGLDLTDGFIDVTPELHSLTDPRIFATGDCAHLTFDPRPKAGVFAVRQAPVLFNNLRAALGVGQPRAFKPQKDYLKLISTGRKHAVADKFGRRFEGAWMWRWKDHIDQKFMRQFKELPDMGRPELPAEMASGLREMIEGHPPLCGGCAAKPGANVLQDGLAGIGGDDAAALGGSRVISTDQFRAFSLDPVLLARVAAIHAMGDIWASGARPETALAQITLPQMRDHMQAETLREMTEALAAELSAIGAELVGGHTSVGPEMAVGLTVTGLHDGHPITLAGAKPGDQLILTKPLGTGVILAAEMQRKAPGAVVANAYDHMLKGAAETSAALTPVAHAVTDVTGYGLAGHLRGILQASGVGATLDLNAIPVLEGSEALISAGVRSSLFDANARALEGHDLADPRIAILADPQTAGGLLAAVPADNVPDFPGARVIGAISNQPGQISLN</sequence>
<keyword evidence="4" id="KW-0547">Nucleotide-binding</keyword>
<dbReference type="InterPro" id="IPR004536">
    <property type="entry name" value="SPS/SelD"/>
</dbReference>
<evidence type="ECO:0000256" key="2">
    <source>
        <dbReference type="ARBA" id="ARBA00022630"/>
    </source>
</evidence>
<dbReference type="Gene3D" id="3.50.50.100">
    <property type="match status" value="1"/>
</dbReference>
<keyword evidence="9" id="KW-0711">Selenium</keyword>
<keyword evidence="3" id="KW-0808">Transferase</keyword>
<dbReference type="Pfam" id="PF02769">
    <property type="entry name" value="AIRS_C"/>
    <property type="match status" value="1"/>
</dbReference>
<evidence type="ECO:0000256" key="5">
    <source>
        <dbReference type="ARBA" id="ARBA00022777"/>
    </source>
</evidence>
<dbReference type="InterPro" id="IPR036676">
    <property type="entry name" value="PurM-like_C_sf"/>
</dbReference>
<feature type="domain" description="PurM-like N-terminal" evidence="10">
    <location>
        <begin position="421"/>
        <end position="526"/>
    </location>
</feature>
<evidence type="ECO:0000313" key="13">
    <source>
        <dbReference type="EMBL" id="GGE57655.1"/>
    </source>
</evidence>
<dbReference type="AlphaFoldDB" id="A0A917AK64"/>
<dbReference type="InterPro" id="IPR010918">
    <property type="entry name" value="PurM-like_C_dom"/>
</dbReference>
<reference evidence="13" key="1">
    <citation type="journal article" date="2014" name="Int. J. Syst. Evol. Microbiol.">
        <title>Complete genome sequence of Corynebacterium casei LMG S-19264T (=DSM 44701T), isolated from a smear-ripened cheese.</title>
        <authorList>
            <consortium name="US DOE Joint Genome Institute (JGI-PGF)"/>
            <person name="Walter F."/>
            <person name="Albersmeier A."/>
            <person name="Kalinowski J."/>
            <person name="Ruckert C."/>
        </authorList>
    </citation>
    <scope>NUCLEOTIDE SEQUENCE</scope>
    <source>
        <strain evidence="13">CGMCC 1.16012</strain>
    </source>
</reference>
<dbReference type="SUPFAM" id="SSF56042">
    <property type="entry name" value="PurM C-terminal domain-like"/>
    <property type="match status" value="1"/>
</dbReference>
<evidence type="ECO:0000256" key="4">
    <source>
        <dbReference type="ARBA" id="ARBA00022741"/>
    </source>
</evidence>
<dbReference type="PANTHER" id="PTHR42913:SF9">
    <property type="entry name" value="SLR1591 PROTEIN"/>
    <property type="match status" value="1"/>
</dbReference>
<dbReference type="InterPro" id="IPR017584">
    <property type="entry name" value="Pyridine_nucleo_diS_OxRdtase_N"/>
</dbReference>
<keyword evidence="7" id="KW-0067">ATP-binding</keyword>
<accession>A0A917AK64</accession>
<evidence type="ECO:0000313" key="14">
    <source>
        <dbReference type="Proteomes" id="UP000606730"/>
    </source>
</evidence>
<comment type="caution">
    <text evidence="13">The sequence shown here is derived from an EMBL/GenBank/DDBJ whole genome shotgun (WGS) entry which is preliminary data.</text>
</comment>
<dbReference type="InterPro" id="IPR036921">
    <property type="entry name" value="PurM-like_N_sf"/>
</dbReference>
<dbReference type="InterPro" id="IPR051169">
    <property type="entry name" value="NADH-Q_oxidoreductase"/>
</dbReference>
<evidence type="ECO:0000256" key="6">
    <source>
        <dbReference type="ARBA" id="ARBA00022827"/>
    </source>
</evidence>
<dbReference type="Pfam" id="PF00586">
    <property type="entry name" value="AIRS"/>
    <property type="match status" value="1"/>
</dbReference>
<feature type="domain" description="FAD/NAD(P)-binding" evidence="12">
    <location>
        <begin position="10"/>
        <end position="305"/>
    </location>
</feature>
<dbReference type="Pfam" id="PF07992">
    <property type="entry name" value="Pyr_redox_2"/>
    <property type="match status" value="1"/>
</dbReference>
<dbReference type="Gene3D" id="3.90.650.10">
    <property type="entry name" value="PurM-like C-terminal domain"/>
    <property type="match status" value="1"/>
</dbReference>
<evidence type="ECO:0000256" key="1">
    <source>
        <dbReference type="ARBA" id="ARBA00001974"/>
    </source>
</evidence>
<dbReference type="PANTHER" id="PTHR42913">
    <property type="entry name" value="APOPTOSIS-INDUCING FACTOR 1"/>
    <property type="match status" value="1"/>
</dbReference>
<evidence type="ECO:0000259" key="12">
    <source>
        <dbReference type="Pfam" id="PF07992"/>
    </source>
</evidence>
<organism evidence="13 14">
    <name type="scientific">Actibacterium pelagium</name>
    <dbReference type="NCBI Taxonomy" id="2029103"/>
    <lineage>
        <taxon>Bacteria</taxon>
        <taxon>Pseudomonadati</taxon>
        <taxon>Pseudomonadota</taxon>
        <taxon>Alphaproteobacteria</taxon>
        <taxon>Rhodobacterales</taxon>
        <taxon>Roseobacteraceae</taxon>
        <taxon>Actibacterium</taxon>
    </lineage>
</organism>
<keyword evidence="8" id="KW-0560">Oxidoreductase</keyword>
<dbReference type="SUPFAM" id="SSF55326">
    <property type="entry name" value="PurM N-terminal domain-like"/>
    <property type="match status" value="1"/>
</dbReference>
<evidence type="ECO:0000259" key="10">
    <source>
        <dbReference type="Pfam" id="PF00586"/>
    </source>
</evidence>
<dbReference type="RefSeq" id="WP_188720527.1">
    <property type="nucleotide sequence ID" value="NZ_BMKN01000002.1"/>
</dbReference>
<protein>
    <recommendedName>
        <fullName evidence="15">Selenophosphate synthase</fullName>
    </recommendedName>
</protein>
<dbReference type="CDD" id="cd02195">
    <property type="entry name" value="SelD"/>
    <property type="match status" value="1"/>
</dbReference>
<evidence type="ECO:0000256" key="8">
    <source>
        <dbReference type="ARBA" id="ARBA00023002"/>
    </source>
</evidence>
<dbReference type="InterPro" id="IPR016188">
    <property type="entry name" value="PurM-like_N"/>
</dbReference>
<evidence type="ECO:0000256" key="7">
    <source>
        <dbReference type="ARBA" id="ARBA00022840"/>
    </source>
</evidence>
<reference evidence="13" key="2">
    <citation type="submission" date="2020-09" db="EMBL/GenBank/DDBJ databases">
        <authorList>
            <person name="Sun Q."/>
            <person name="Zhou Y."/>
        </authorList>
    </citation>
    <scope>NUCLEOTIDE SEQUENCE</scope>
    <source>
        <strain evidence="13">CGMCC 1.16012</strain>
    </source>
</reference>
<dbReference type="Proteomes" id="UP000606730">
    <property type="component" value="Unassembled WGS sequence"/>
</dbReference>
<dbReference type="GO" id="GO:0019646">
    <property type="term" value="P:aerobic electron transport chain"/>
    <property type="evidence" value="ECO:0007669"/>
    <property type="project" value="TreeGrafter"/>
</dbReference>
<gene>
    <name evidence="13" type="ORF">GCM10011517_26780</name>
</gene>
<dbReference type="GO" id="GO:0003955">
    <property type="term" value="F:NAD(P)H dehydrogenase (quinone) activity"/>
    <property type="evidence" value="ECO:0007669"/>
    <property type="project" value="TreeGrafter"/>
</dbReference>
<name>A0A917AK64_9RHOB</name>
<comment type="cofactor">
    <cofactor evidence="1">
        <name>FAD</name>
        <dbReference type="ChEBI" id="CHEBI:57692"/>
    </cofactor>
</comment>
<dbReference type="InterPro" id="IPR036188">
    <property type="entry name" value="FAD/NAD-bd_sf"/>
</dbReference>
<dbReference type="EMBL" id="BMKN01000002">
    <property type="protein sequence ID" value="GGE57655.1"/>
    <property type="molecule type" value="Genomic_DNA"/>
</dbReference>
<dbReference type="GO" id="GO:0005524">
    <property type="term" value="F:ATP binding"/>
    <property type="evidence" value="ECO:0007669"/>
    <property type="project" value="UniProtKB-KW"/>
</dbReference>
<dbReference type="NCBIfam" id="TIGR03169">
    <property type="entry name" value="Nterm_to_SelD"/>
    <property type="match status" value="1"/>
</dbReference>
<dbReference type="Gene3D" id="3.30.1330.10">
    <property type="entry name" value="PurM-like, N-terminal domain"/>
    <property type="match status" value="1"/>
</dbReference>
<dbReference type="SUPFAM" id="SSF51905">
    <property type="entry name" value="FAD/NAD(P)-binding domain"/>
    <property type="match status" value="2"/>
</dbReference>
<keyword evidence="2" id="KW-0285">Flavoprotein</keyword>